<sequence>MARDAELLAALSWRPSPPTPATLEFALLAWDFELETPDYEYEVELPEAAFAPMYVDFVSAAYAAVLDVVGDLRIPSKYGQKPGLLKRFTGLFPGTKRGTEGRELWSLAVAWEFDTWLERILRINGGDMVAARKLIEDRCPVPDYVGKSPDLKAELLNYPDVVNAPDARMVLRWMGARGWNDDRIREIVIENSIMLNDWDNSPFYGSI</sequence>
<dbReference type="AlphaFoldDB" id="A0AAJ5ZDY8"/>
<dbReference type="Proteomes" id="UP001321249">
    <property type="component" value="Unassembled WGS sequence"/>
</dbReference>
<protein>
    <submittedName>
        <fullName evidence="2">Uncharacterized protein</fullName>
    </submittedName>
</protein>
<name>A0AAJ5ZDY8_9CHLR</name>
<accession>A0AAJ5ZDY8</accession>
<dbReference type="Proteomes" id="UP001219901">
    <property type="component" value="Chromosome"/>
</dbReference>
<gene>
    <name evidence="1" type="ORF">GKO46_03410</name>
    <name evidence="2" type="ORF">GKO48_05850</name>
</gene>
<dbReference type="EMBL" id="CP046147">
    <property type="protein sequence ID" value="WFG39160.1"/>
    <property type="molecule type" value="Genomic_DNA"/>
</dbReference>
<keyword evidence="3" id="KW-1185">Reference proteome</keyword>
<reference evidence="3" key="3">
    <citation type="submission" date="2023-06" db="EMBL/GenBank/DDBJ databases">
        <title>Pangenomics reveal diversification of enzyme families and niche specialization in globally abundant SAR202 bacteria.</title>
        <authorList>
            <person name="Saw J.H.W."/>
        </authorList>
    </citation>
    <scope>NUCLEOTIDE SEQUENCE [LARGE SCALE GENOMIC DNA]</scope>
    <source>
        <strain evidence="3">JH1073</strain>
    </source>
</reference>
<reference evidence="2" key="2">
    <citation type="journal article" date="2023" name="Nat. Commun.">
        <title>Cultivation of marine bacteria of the SAR202 clade.</title>
        <authorList>
            <person name="Lim Y."/>
            <person name="Seo J.H."/>
            <person name="Giovannoni S.J."/>
            <person name="Kang I."/>
            <person name="Cho J.C."/>
        </authorList>
    </citation>
    <scope>NUCLEOTIDE SEQUENCE</scope>
    <source>
        <strain evidence="2">JH1073</strain>
    </source>
</reference>
<evidence type="ECO:0000313" key="1">
    <source>
        <dbReference type="EMBL" id="MDG0866116.1"/>
    </source>
</evidence>
<dbReference type="EMBL" id="WMBE01000001">
    <property type="protein sequence ID" value="MDG0866116.1"/>
    <property type="molecule type" value="Genomic_DNA"/>
</dbReference>
<organism evidence="2 3">
    <name type="scientific">Candidatus Lucifugimonas marina</name>
    <dbReference type="NCBI Taxonomy" id="3038979"/>
    <lineage>
        <taxon>Bacteria</taxon>
        <taxon>Bacillati</taxon>
        <taxon>Chloroflexota</taxon>
        <taxon>Dehalococcoidia</taxon>
        <taxon>SAR202 cluster</taxon>
        <taxon>Candidatus Lucifugimonadales</taxon>
        <taxon>Candidatus Lucifugimonadaceae</taxon>
        <taxon>Candidatus Lucifugimonas</taxon>
    </lineage>
</organism>
<dbReference type="RefSeq" id="WP_342822575.1">
    <property type="nucleotide sequence ID" value="NZ_CP046146.1"/>
</dbReference>
<evidence type="ECO:0000313" key="2">
    <source>
        <dbReference type="EMBL" id="WFG39160.1"/>
    </source>
</evidence>
<evidence type="ECO:0000313" key="3">
    <source>
        <dbReference type="Proteomes" id="UP001219901"/>
    </source>
</evidence>
<evidence type="ECO:0000313" key="4">
    <source>
        <dbReference type="Proteomes" id="UP001321249"/>
    </source>
</evidence>
<proteinExistence type="predicted"/>
<reference evidence="3 4" key="1">
    <citation type="submission" date="2019-11" db="EMBL/GenBank/DDBJ databases">
        <authorList>
            <person name="Cho J.-C."/>
        </authorList>
    </citation>
    <scope>NUCLEOTIDE SEQUENCE [LARGE SCALE GENOMIC DNA]</scope>
    <source>
        <strain evidence="2 3">JH1073</strain>
        <strain evidence="1 4">JH702</strain>
    </source>
</reference>